<evidence type="ECO:0000313" key="4">
    <source>
        <dbReference type="EMBL" id="KSW13054.1"/>
    </source>
</evidence>
<protein>
    <submittedName>
        <fullName evidence="4">Short-chain dehydrogenase</fullName>
    </submittedName>
</protein>
<evidence type="ECO:0000256" key="2">
    <source>
        <dbReference type="ARBA" id="ARBA00023002"/>
    </source>
</evidence>
<dbReference type="EMBL" id="LLVT01000001">
    <property type="protein sequence ID" value="KSW13054.1"/>
    <property type="molecule type" value="Genomic_DNA"/>
</dbReference>
<proteinExistence type="inferred from homology"/>
<evidence type="ECO:0000256" key="3">
    <source>
        <dbReference type="RuleBase" id="RU000363"/>
    </source>
</evidence>
<dbReference type="PRINTS" id="PR00080">
    <property type="entry name" value="SDRFAMILY"/>
</dbReference>
<dbReference type="Proteomes" id="UP000054686">
    <property type="component" value="Unassembled WGS sequence"/>
</dbReference>
<dbReference type="PRINTS" id="PR00081">
    <property type="entry name" value="GDHRDH"/>
</dbReference>
<organism evidence="4 5">
    <name type="scientific">Schaalia odontolytica</name>
    <dbReference type="NCBI Taxonomy" id="1660"/>
    <lineage>
        <taxon>Bacteria</taxon>
        <taxon>Bacillati</taxon>
        <taxon>Actinomycetota</taxon>
        <taxon>Actinomycetes</taxon>
        <taxon>Actinomycetales</taxon>
        <taxon>Actinomycetaceae</taxon>
        <taxon>Schaalia</taxon>
    </lineage>
</organism>
<evidence type="ECO:0000313" key="5">
    <source>
        <dbReference type="Proteomes" id="UP000054686"/>
    </source>
</evidence>
<sequence length="262" mass="27231">MGTALVTGATSGIGEEFCWQLAAAGHDLVLVARSEDALRALADSLANVAGVRAEVIAADLSTDEGCARVAARLDVGGPADRDKPDLAPVDLLVNNAGFGLGTEFLDNSLENEINGLNVMVRAVMTLAHHAGISMRSRGRGAILNVGSVASRTGAGTYSAHKAWVVAFTEGLAAELKGSGITATVVCPGPVDTPFFERAGVDMRATPSWLMASPEQVVTEALDAVRAGRVQVTPTIPYKVAMGAMKLAPRWVTARAMRSVPHM</sequence>
<reference evidence="4 5" key="1">
    <citation type="submission" date="2015-10" db="EMBL/GenBank/DDBJ databases">
        <title>Draft Genome of Actinomyces odontolyticus subsp. actinosynbacter strain XH001.</title>
        <authorList>
            <person name="Mclean J.S."/>
            <person name="He X."/>
        </authorList>
    </citation>
    <scope>NUCLEOTIDE SEQUENCE [LARGE SCALE GENOMIC DNA]</scope>
    <source>
        <strain evidence="4 5">XH001</strain>
    </source>
</reference>
<accession>A0A0V8RYE6</accession>
<dbReference type="GO" id="GO:0016491">
    <property type="term" value="F:oxidoreductase activity"/>
    <property type="evidence" value="ECO:0007669"/>
    <property type="project" value="UniProtKB-KW"/>
</dbReference>
<dbReference type="Pfam" id="PF00106">
    <property type="entry name" value="adh_short"/>
    <property type="match status" value="1"/>
</dbReference>
<dbReference type="PANTHER" id="PTHR44196:SF2">
    <property type="entry name" value="SHORT-CHAIN DEHYDROGENASE-RELATED"/>
    <property type="match status" value="1"/>
</dbReference>
<dbReference type="InterPro" id="IPR036291">
    <property type="entry name" value="NAD(P)-bd_dom_sf"/>
</dbReference>
<dbReference type="CDD" id="cd05233">
    <property type="entry name" value="SDR_c"/>
    <property type="match status" value="1"/>
</dbReference>
<gene>
    <name evidence="4" type="ORF">APY09_01440</name>
</gene>
<dbReference type="GO" id="GO:0016020">
    <property type="term" value="C:membrane"/>
    <property type="evidence" value="ECO:0007669"/>
    <property type="project" value="TreeGrafter"/>
</dbReference>
<dbReference type="InterPro" id="IPR002347">
    <property type="entry name" value="SDR_fam"/>
</dbReference>
<dbReference type="OrthoDB" id="9797538at2"/>
<keyword evidence="2" id="KW-0560">Oxidoreductase</keyword>
<name>A0A0V8RYE6_9ACTO</name>
<comment type="caution">
    <text evidence="4">The sequence shown here is derived from an EMBL/GenBank/DDBJ whole genome shotgun (WGS) entry which is preliminary data.</text>
</comment>
<dbReference type="PANTHER" id="PTHR44196">
    <property type="entry name" value="DEHYDROGENASE/REDUCTASE SDR FAMILY MEMBER 7B"/>
    <property type="match status" value="1"/>
</dbReference>
<comment type="similarity">
    <text evidence="1 3">Belongs to the short-chain dehydrogenases/reductases (SDR) family.</text>
</comment>
<dbReference type="Gene3D" id="3.40.50.720">
    <property type="entry name" value="NAD(P)-binding Rossmann-like Domain"/>
    <property type="match status" value="1"/>
</dbReference>
<dbReference type="RefSeq" id="WP_060565837.1">
    <property type="nucleotide sequence ID" value="NZ_CP040006.1"/>
</dbReference>
<evidence type="ECO:0000256" key="1">
    <source>
        <dbReference type="ARBA" id="ARBA00006484"/>
    </source>
</evidence>
<dbReference type="SUPFAM" id="SSF51735">
    <property type="entry name" value="NAD(P)-binding Rossmann-fold domains"/>
    <property type="match status" value="1"/>
</dbReference>
<dbReference type="AlphaFoldDB" id="A0A0V8RYE6"/>
<dbReference type="PIRSF" id="PIRSF000126">
    <property type="entry name" value="11-beta-HSD1"/>
    <property type="match status" value="1"/>
</dbReference>